<evidence type="ECO:0000313" key="1">
    <source>
        <dbReference type="EMBL" id="CAB4164231.1"/>
    </source>
</evidence>
<name>A0A6J5P4F8_9CAUD</name>
<proteinExistence type="predicted"/>
<dbReference type="EMBL" id="LR796761">
    <property type="protein sequence ID" value="CAB4164231.1"/>
    <property type="molecule type" value="Genomic_DNA"/>
</dbReference>
<protein>
    <submittedName>
        <fullName evidence="1">Uncharacterized protein</fullName>
    </submittedName>
</protein>
<accession>A0A6J5P4F8</accession>
<reference evidence="1" key="1">
    <citation type="submission" date="2020-04" db="EMBL/GenBank/DDBJ databases">
        <authorList>
            <person name="Chiriac C."/>
            <person name="Salcher M."/>
            <person name="Ghai R."/>
            <person name="Kavagutti S V."/>
        </authorList>
    </citation>
    <scope>NUCLEOTIDE SEQUENCE</scope>
</reference>
<organism evidence="1">
    <name type="scientific">uncultured Caudovirales phage</name>
    <dbReference type="NCBI Taxonomy" id="2100421"/>
    <lineage>
        <taxon>Viruses</taxon>
        <taxon>Duplodnaviria</taxon>
        <taxon>Heunggongvirae</taxon>
        <taxon>Uroviricota</taxon>
        <taxon>Caudoviricetes</taxon>
        <taxon>Peduoviridae</taxon>
        <taxon>Maltschvirus</taxon>
        <taxon>Maltschvirus maltsch</taxon>
    </lineage>
</organism>
<sequence>MPIPNGSGGYQIGSGNNSEVILGYAAVPPTATDTATLTAAQVTGEMLVVTPTANASYTLPTAALLDAAVPSARVGSTFDWAIVNTAAFTTVLVMSTGVTNGGGALTANASGTSGLYRFRKTGDAAWSVYRIA</sequence>
<gene>
    <name evidence="1" type="ORF">UFOVP830_13</name>
</gene>